<gene>
    <name evidence="1" type="ORF">C6Y40_03785</name>
</gene>
<dbReference type="EMBL" id="PVNP01000030">
    <property type="protein sequence ID" value="PRO74926.1"/>
    <property type="molecule type" value="Genomic_DNA"/>
</dbReference>
<accession>A0A2S9VER6</accession>
<name>A0A2S9VER6_9ALTE</name>
<evidence type="ECO:0000313" key="1">
    <source>
        <dbReference type="EMBL" id="PRO74926.1"/>
    </source>
</evidence>
<proteinExistence type="predicted"/>
<dbReference type="AlphaFoldDB" id="A0A2S9VER6"/>
<keyword evidence="2" id="KW-1185">Reference proteome</keyword>
<evidence type="ECO:0000313" key="2">
    <source>
        <dbReference type="Proteomes" id="UP000238949"/>
    </source>
</evidence>
<dbReference type="Proteomes" id="UP000238949">
    <property type="component" value="Unassembled WGS sequence"/>
</dbReference>
<reference evidence="2" key="1">
    <citation type="journal article" date="2020" name="Int. J. Syst. Evol. Microbiol.">
        <title>Alteromonas alba sp. nov., a marine bacterium isolated from the seawater of the West Pacific Ocean.</title>
        <authorList>
            <person name="Sun C."/>
            <person name="Wu Y.-H."/>
            <person name="Xamxidin M."/>
            <person name="Cheng H."/>
            <person name="Xu X.-W."/>
        </authorList>
    </citation>
    <scope>NUCLEOTIDE SEQUENCE [LARGE SCALE GENOMIC DNA]</scope>
    <source>
        <strain evidence="2">190</strain>
    </source>
</reference>
<organism evidence="1 2">
    <name type="scientific">Alteromonas alba</name>
    <dbReference type="NCBI Taxonomy" id="2079529"/>
    <lineage>
        <taxon>Bacteria</taxon>
        <taxon>Pseudomonadati</taxon>
        <taxon>Pseudomonadota</taxon>
        <taxon>Gammaproteobacteria</taxon>
        <taxon>Alteromonadales</taxon>
        <taxon>Alteromonadaceae</taxon>
        <taxon>Alteromonas/Salinimonas group</taxon>
        <taxon>Alteromonas</taxon>
    </lineage>
</organism>
<sequence>MLVRFVGFSIEVPDSLPLSELMASLAEEKANFEHVDDIGRFMYVDDTSNSKYYLGLMLTVKNQRTFCELKENGGAPKIQVNSLDDDSRITEFNFFVINKASGIGLYQYYHQSCSISQAMKSMKKKFLRLKDVKKEVAKTTAQDEGKSEGAAKKVAGKKYNGTFKWQVLINKSSLPVLLAEMKRIKALELDFAYLKPEQKMFRPLTGFVNKHRRKFSFSSQAPLQGLIDAVSSSVDEADSESGRVFAVDESGIDRVIRIQDQPDSFGEYDYDELAAQISDLTVTDFASSWVTDKLIEICDDHKTIFEAKIR</sequence>
<protein>
    <submittedName>
        <fullName evidence="1">Uncharacterized protein</fullName>
    </submittedName>
</protein>
<comment type="caution">
    <text evidence="1">The sequence shown here is derived from an EMBL/GenBank/DDBJ whole genome shotgun (WGS) entry which is preliminary data.</text>
</comment>